<proteinExistence type="inferred from homology"/>
<comment type="caution">
    <text evidence="10">The sequence shown here is derived from an EMBL/GenBank/DDBJ whole genome shotgun (WGS) entry which is preliminary data.</text>
</comment>
<dbReference type="GO" id="GO:0022857">
    <property type="term" value="F:transmembrane transporter activity"/>
    <property type="evidence" value="ECO:0007669"/>
    <property type="project" value="TreeGrafter"/>
</dbReference>
<evidence type="ECO:0000256" key="6">
    <source>
        <dbReference type="ARBA" id="ARBA00038076"/>
    </source>
</evidence>
<dbReference type="EMBL" id="QICN01000011">
    <property type="protein sequence ID" value="PXV64922.1"/>
    <property type="molecule type" value="Genomic_DNA"/>
</dbReference>
<evidence type="ECO:0000256" key="4">
    <source>
        <dbReference type="ARBA" id="ARBA00022989"/>
    </source>
</evidence>
<gene>
    <name evidence="10" type="ORF">C8D93_11194</name>
</gene>
<dbReference type="PANTHER" id="PTHR30572:SF4">
    <property type="entry name" value="ABC TRANSPORTER PERMEASE YTRF"/>
    <property type="match status" value="1"/>
</dbReference>
<keyword evidence="3 7" id="KW-0812">Transmembrane</keyword>
<feature type="transmembrane region" description="Helical" evidence="7">
    <location>
        <begin position="367"/>
        <end position="387"/>
    </location>
</feature>
<evidence type="ECO:0000313" key="10">
    <source>
        <dbReference type="EMBL" id="PXV64922.1"/>
    </source>
</evidence>
<keyword evidence="5 7" id="KW-0472">Membrane</keyword>
<dbReference type="InterPro" id="IPR050250">
    <property type="entry name" value="Macrolide_Exporter_MacB"/>
</dbReference>
<name>A0A318E2H0_9GAMM</name>
<evidence type="ECO:0000259" key="9">
    <source>
        <dbReference type="Pfam" id="PF12704"/>
    </source>
</evidence>
<keyword evidence="4 7" id="KW-1133">Transmembrane helix</keyword>
<evidence type="ECO:0000259" key="8">
    <source>
        <dbReference type="Pfam" id="PF02687"/>
    </source>
</evidence>
<evidence type="ECO:0000313" key="11">
    <source>
        <dbReference type="Proteomes" id="UP000248330"/>
    </source>
</evidence>
<accession>A0A318E2H0</accession>
<evidence type="ECO:0000256" key="3">
    <source>
        <dbReference type="ARBA" id="ARBA00022692"/>
    </source>
</evidence>
<reference evidence="10 11" key="1">
    <citation type="submission" date="2018-04" db="EMBL/GenBank/DDBJ databases">
        <title>Genomic Encyclopedia of Type Strains, Phase IV (KMG-IV): sequencing the most valuable type-strain genomes for metagenomic binning, comparative biology and taxonomic classification.</title>
        <authorList>
            <person name="Goeker M."/>
        </authorList>
    </citation>
    <scope>NUCLEOTIDE SEQUENCE [LARGE SCALE GENOMIC DNA]</scope>
    <source>
        <strain evidence="10 11">DSM 104150</strain>
    </source>
</reference>
<evidence type="ECO:0000256" key="1">
    <source>
        <dbReference type="ARBA" id="ARBA00004651"/>
    </source>
</evidence>
<keyword evidence="2" id="KW-1003">Cell membrane</keyword>
<dbReference type="PANTHER" id="PTHR30572">
    <property type="entry name" value="MEMBRANE COMPONENT OF TRANSPORTER-RELATED"/>
    <property type="match status" value="1"/>
</dbReference>
<organism evidence="10 11">
    <name type="scientific">Sinimarinibacterium flocculans</name>
    <dbReference type="NCBI Taxonomy" id="985250"/>
    <lineage>
        <taxon>Bacteria</taxon>
        <taxon>Pseudomonadati</taxon>
        <taxon>Pseudomonadota</taxon>
        <taxon>Gammaproteobacteria</taxon>
        <taxon>Nevskiales</taxon>
        <taxon>Nevskiaceae</taxon>
        <taxon>Sinimarinibacterium</taxon>
    </lineage>
</organism>
<dbReference type="RefSeq" id="WP_110266468.1">
    <property type="nucleotide sequence ID" value="NZ_CAKZQT010000005.1"/>
</dbReference>
<dbReference type="AlphaFoldDB" id="A0A318E2H0"/>
<keyword evidence="11" id="KW-1185">Reference proteome</keyword>
<dbReference type="InterPro" id="IPR025857">
    <property type="entry name" value="MacB_PCD"/>
</dbReference>
<dbReference type="Pfam" id="PF02687">
    <property type="entry name" value="FtsX"/>
    <property type="match status" value="1"/>
</dbReference>
<feature type="transmembrane region" description="Helical" evidence="7">
    <location>
        <begin position="278"/>
        <end position="306"/>
    </location>
</feature>
<feature type="domain" description="ABC3 transporter permease C-terminal" evidence="8">
    <location>
        <begin position="285"/>
        <end position="397"/>
    </location>
</feature>
<dbReference type="Proteomes" id="UP000248330">
    <property type="component" value="Unassembled WGS sequence"/>
</dbReference>
<protein>
    <submittedName>
        <fullName evidence="10">Putative ABC transport system permease protein</fullName>
    </submittedName>
</protein>
<dbReference type="InterPro" id="IPR003838">
    <property type="entry name" value="ABC3_permease_C"/>
</dbReference>
<feature type="domain" description="MacB-like periplasmic core" evidence="9">
    <location>
        <begin position="19"/>
        <end position="246"/>
    </location>
</feature>
<evidence type="ECO:0000256" key="5">
    <source>
        <dbReference type="ARBA" id="ARBA00023136"/>
    </source>
</evidence>
<feature type="transmembrane region" description="Helical" evidence="7">
    <location>
        <begin position="326"/>
        <end position="352"/>
    </location>
</feature>
<comment type="subcellular location">
    <subcellularLocation>
        <location evidence="1">Cell membrane</location>
        <topology evidence="1">Multi-pass membrane protein</topology>
    </subcellularLocation>
</comment>
<dbReference type="OrthoDB" id="9770036at2"/>
<evidence type="ECO:0000256" key="7">
    <source>
        <dbReference type="SAM" id="Phobius"/>
    </source>
</evidence>
<sequence>MDILPILAALKRQKTAAALIAIEIALCCAIVCNALFLIAHRMEASRIDSGIAENELIRVATAGLGNAENPGLRMQEDLRALEALPGVRQAALVNQVPFFRSSWNTSVRMARDDQQSVADVGAYYGDERLLDTLGLRLVAGRNFTHDEIVTFEGLFAGEEGPRVAIITQTLARTLFGDADALGKEFYPSETPARVVGVVERLIRPNISEDPDFTGLSMILPIRMGGGYGFYLLRAAPQDRAAVIEAARTKLREISPNRIVLSATTIEELRSSYFEEDRVMAGLLVAVVVALLIVTALGIVGLASFWVQRRRRQIGIRRALGATRRQILYYFQTENFLIVTAGIVLGMLAAYAISGWLMQQYELPRLPWLYLPVGALTLWLLGQVAVLAPALRAASVPPATATRTV</sequence>
<feature type="transmembrane region" description="Helical" evidence="7">
    <location>
        <begin position="16"/>
        <end position="39"/>
    </location>
</feature>
<dbReference type="Pfam" id="PF12704">
    <property type="entry name" value="MacB_PCD"/>
    <property type="match status" value="1"/>
</dbReference>
<evidence type="ECO:0000256" key="2">
    <source>
        <dbReference type="ARBA" id="ARBA00022475"/>
    </source>
</evidence>
<dbReference type="GO" id="GO:0005886">
    <property type="term" value="C:plasma membrane"/>
    <property type="evidence" value="ECO:0007669"/>
    <property type="project" value="UniProtKB-SubCell"/>
</dbReference>
<comment type="similarity">
    <text evidence="6">Belongs to the ABC-4 integral membrane protein family.</text>
</comment>